<dbReference type="GO" id="GO:0055085">
    <property type="term" value="P:transmembrane transport"/>
    <property type="evidence" value="ECO:0007669"/>
    <property type="project" value="InterPro"/>
</dbReference>
<keyword evidence="8" id="KW-1185">Reference proteome</keyword>
<organism evidence="7 8">
    <name type="scientific">Kushneria sinocarnis</name>
    <dbReference type="NCBI Taxonomy" id="595502"/>
    <lineage>
        <taxon>Bacteria</taxon>
        <taxon>Pseudomonadati</taxon>
        <taxon>Pseudomonadota</taxon>
        <taxon>Gammaproteobacteria</taxon>
        <taxon>Oceanospirillales</taxon>
        <taxon>Halomonadaceae</taxon>
        <taxon>Kushneria</taxon>
    </lineage>
</organism>
<evidence type="ECO:0000259" key="6">
    <source>
        <dbReference type="Pfam" id="PF00916"/>
    </source>
</evidence>
<evidence type="ECO:0000256" key="1">
    <source>
        <dbReference type="ARBA" id="ARBA00004141"/>
    </source>
</evidence>
<keyword evidence="3 5" id="KW-1133">Transmembrane helix</keyword>
<feature type="transmembrane region" description="Helical" evidence="5">
    <location>
        <begin position="153"/>
        <end position="175"/>
    </location>
</feature>
<feature type="transmembrane region" description="Helical" evidence="5">
    <location>
        <begin position="328"/>
        <end position="357"/>
    </location>
</feature>
<gene>
    <name evidence="7" type="ORF">C7446_0074</name>
</gene>
<evidence type="ECO:0000256" key="2">
    <source>
        <dbReference type="ARBA" id="ARBA00022692"/>
    </source>
</evidence>
<feature type="transmembrane region" description="Helical" evidence="5">
    <location>
        <begin position="14"/>
        <end position="33"/>
    </location>
</feature>
<dbReference type="GO" id="GO:0016020">
    <property type="term" value="C:membrane"/>
    <property type="evidence" value="ECO:0007669"/>
    <property type="project" value="UniProtKB-SubCell"/>
</dbReference>
<evidence type="ECO:0000313" key="8">
    <source>
        <dbReference type="Proteomes" id="UP000281975"/>
    </source>
</evidence>
<feature type="transmembrane region" description="Helical" evidence="5">
    <location>
        <begin position="115"/>
        <end position="133"/>
    </location>
</feature>
<accession>A0A420X0Q9</accession>
<feature type="transmembrane region" description="Helical" evidence="5">
    <location>
        <begin position="40"/>
        <end position="61"/>
    </location>
</feature>
<dbReference type="InterPro" id="IPR011547">
    <property type="entry name" value="SLC26A/SulP_dom"/>
</dbReference>
<dbReference type="Pfam" id="PF00916">
    <property type="entry name" value="Sulfate_transp"/>
    <property type="match status" value="1"/>
</dbReference>
<keyword evidence="2 5" id="KW-0812">Transmembrane</keyword>
<evidence type="ECO:0000313" key="7">
    <source>
        <dbReference type="EMBL" id="RKR07265.1"/>
    </source>
</evidence>
<feature type="transmembrane region" description="Helical" evidence="5">
    <location>
        <begin position="378"/>
        <end position="409"/>
    </location>
</feature>
<sequence length="518" mass="53679">MKGPFSLEHFNRDLPAGIVVFLVAIPLCLGIALASGAPPLSGLIAGIVGGLVVSCLSGSALSVSGPAAGLTVVVLAAIDSLGLGGLLMAGVLAGALQLLFGMLGLGRVGAYVPSAVIRGMLAAIGLILILNQIPLALGFGQGKAPSLLAVGELLGGLSPTALLIALVSLAILVGWERGLVPATLRRIPAPLVAVLSAIVIDRLAGGLGALPALESAQRVSLPGLEGPVDFLAQLRLPDFASLANPQLYITAVTIALLASLETLLSLEAVDRIDPLGRQSPPHRELKAQGVGNMVSSLLGGLPMTAVIVRSSANVNAGGRTRLSSFIHGILLLASVAFLASWLELIPLACLAAILLHTGYKLARPVMLVTLYREGWSRFIPFVVTVGAVMLTNLLQGVIIGILCGLWFLVQANYRSAMAFTRHGRHCLLRLRTDVSFLNRQELRGYLEQVPDDAQLIIDGREAGFIDTDLYEDIEHFVQGAGARGIRVELIAVNGLSATYYPGVGEQPAVAPGTAAATG</sequence>
<evidence type="ECO:0000256" key="4">
    <source>
        <dbReference type="ARBA" id="ARBA00023136"/>
    </source>
</evidence>
<dbReference type="Proteomes" id="UP000281975">
    <property type="component" value="Unassembled WGS sequence"/>
</dbReference>
<dbReference type="OrthoDB" id="9769739at2"/>
<feature type="transmembrane region" description="Helical" evidence="5">
    <location>
        <begin position="81"/>
        <end position="103"/>
    </location>
</feature>
<protein>
    <submittedName>
        <fullName evidence="7">MFS superfamily sulfate permease-like transporter</fullName>
    </submittedName>
</protein>
<proteinExistence type="predicted"/>
<comment type="caution">
    <text evidence="7">The sequence shown here is derived from an EMBL/GenBank/DDBJ whole genome shotgun (WGS) entry which is preliminary data.</text>
</comment>
<keyword evidence="4 5" id="KW-0472">Membrane</keyword>
<dbReference type="AlphaFoldDB" id="A0A420X0Q9"/>
<comment type="subcellular location">
    <subcellularLocation>
        <location evidence="1">Membrane</location>
        <topology evidence="1">Multi-pass membrane protein</topology>
    </subcellularLocation>
</comment>
<feature type="domain" description="SLC26A/SulP transporter" evidence="6">
    <location>
        <begin position="10"/>
        <end position="363"/>
    </location>
</feature>
<evidence type="ECO:0000256" key="3">
    <source>
        <dbReference type="ARBA" id="ARBA00022989"/>
    </source>
</evidence>
<dbReference type="RefSeq" id="WP_121170196.1">
    <property type="nucleotide sequence ID" value="NZ_RBIN01000001.1"/>
</dbReference>
<name>A0A420X0Q9_9GAMM</name>
<dbReference type="EMBL" id="RBIN01000001">
    <property type="protein sequence ID" value="RKR07265.1"/>
    <property type="molecule type" value="Genomic_DNA"/>
</dbReference>
<dbReference type="PANTHER" id="PTHR11814">
    <property type="entry name" value="SULFATE TRANSPORTER"/>
    <property type="match status" value="1"/>
</dbReference>
<evidence type="ECO:0000256" key="5">
    <source>
        <dbReference type="SAM" id="Phobius"/>
    </source>
</evidence>
<dbReference type="InterPro" id="IPR001902">
    <property type="entry name" value="SLC26A/SulP_fam"/>
</dbReference>
<reference evidence="7 8" key="1">
    <citation type="submission" date="2018-10" db="EMBL/GenBank/DDBJ databases">
        <title>Genomic Encyclopedia of Type Strains, Phase IV (KMG-IV): sequencing the most valuable type-strain genomes for metagenomic binning, comparative biology and taxonomic classification.</title>
        <authorList>
            <person name="Goeker M."/>
        </authorList>
    </citation>
    <scope>NUCLEOTIDE SEQUENCE [LARGE SCALE GENOMIC DNA]</scope>
    <source>
        <strain evidence="7 8">DSM 23229</strain>
    </source>
</reference>